<comment type="caution">
    <text evidence="2">The sequence shown here is derived from an EMBL/GenBank/DDBJ whole genome shotgun (WGS) entry which is preliminary data.</text>
</comment>
<dbReference type="GO" id="GO:0032259">
    <property type="term" value="P:methylation"/>
    <property type="evidence" value="ECO:0007669"/>
    <property type="project" value="UniProtKB-KW"/>
</dbReference>
<organism evidence="2 3">
    <name type="scientific">Madurella mycetomatis</name>
    <dbReference type="NCBI Taxonomy" id="100816"/>
    <lineage>
        <taxon>Eukaryota</taxon>
        <taxon>Fungi</taxon>
        <taxon>Dikarya</taxon>
        <taxon>Ascomycota</taxon>
        <taxon>Pezizomycotina</taxon>
        <taxon>Sordariomycetes</taxon>
        <taxon>Sordariomycetidae</taxon>
        <taxon>Sordariales</taxon>
        <taxon>Sordariales incertae sedis</taxon>
        <taxon>Madurella</taxon>
    </lineage>
</organism>
<dbReference type="AlphaFoldDB" id="A0A175WDA0"/>
<dbReference type="Pfam" id="PF08241">
    <property type="entry name" value="Methyltransf_11"/>
    <property type="match status" value="1"/>
</dbReference>
<dbReference type="Proteomes" id="UP000078237">
    <property type="component" value="Unassembled WGS sequence"/>
</dbReference>
<gene>
    <name evidence="2" type="ORF">MMYC01_201729</name>
</gene>
<dbReference type="CDD" id="cd02440">
    <property type="entry name" value="AdoMet_MTases"/>
    <property type="match status" value="1"/>
</dbReference>
<evidence type="ECO:0000313" key="2">
    <source>
        <dbReference type="EMBL" id="KXX81479.1"/>
    </source>
</evidence>
<dbReference type="InterPro" id="IPR029063">
    <property type="entry name" value="SAM-dependent_MTases_sf"/>
</dbReference>
<dbReference type="SUPFAM" id="SSF53335">
    <property type="entry name" value="S-adenosyl-L-methionine-dependent methyltransferases"/>
    <property type="match status" value="1"/>
</dbReference>
<evidence type="ECO:0000259" key="1">
    <source>
        <dbReference type="Pfam" id="PF08241"/>
    </source>
</evidence>
<dbReference type="EMBL" id="LCTW02000034">
    <property type="protein sequence ID" value="KXX81479.1"/>
    <property type="molecule type" value="Genomic_DNA"/>
</dbReference>
<keyword evidence="3" id="KW-1185">Reference proteome</keyword>
<dbReference type="InterPro" id="IPR013216">
    <property type="entry name" value="Methyltransf_11"/>
</dbReference>
<accession>A0A175WDA0</accession>
<dbReference type="OrthoDB" id="4570929at2759"/>
<keyword evidence="2" id="KW-0830">Ubiquinone</keyword>
<dbReference type="VEuPathDB" id="FungiDB:MMYC01_201729"/>
<protein>
    <submittedName>
        <fullName evidence="2">Ubiquinone/menaquinone biosynthesis C-methyltransferase UbiE</fullName>
    </submittedName>
</protein>
<proteinExistence type="predicted"/>
<dbReference type="GO" id="GO:0008757">
    <property type="term" value="F:S-adenosylmethionine-dependent methyltransferase activity"/>
    <property type="evidence" value="ECO:0007669"/>
    <property type="project" value="InterPro"/>
</dbReference>
<dbReference type="STRING" id="100816.A0A175WDA0"/>
<reference evidence="2 3" key="1">
    <citation type="journal article" date="2016" name="Genome Announc.">
        <title>Genome Sequence of Madurella mycetomatis mm55, Isolated from a Human Mycetoma Case in Sudan.</title>
        <authorList>
            <person name="Smit S."/>
            <person name="Derks M.F."/>
            <person name="Bervoets S."/>
            <person name="Fahal A."/>
            <person name="van Leeuwen W."/>
            <person name="van Belkum A."/>
            <person name="van de Sande W.W."/>
        </authorList>
    </citation>
    <scope>NUCLEOTIDE SEQUENCE [LARGE SCALE GENOMIC DNA]</scope>
    <source>
        <strain evidence="3">mm55</strain>
    </source>
</reference>
<sequence length="271" mass="29512">MDLQTSQSFIPKQAFRPDAQLYEEIVGDSTANIAKAFLGLIPPPGPDAIIHDNGCGGGQVIGQIMETRPPASIRIEATDIDPTQISNCAEAAVAGNWPVTTNLMPAESLDFPDETFTHSFANLLLLATRDTGTHAAREMHRTLKPGGVAVATWFASIPHQEVIKEVHRELRGADAPPLPHGMPDEWYAEDFLSSVMGRGGFAPEKIRAESVETVCKIADLQRWVTILWSYIGAPASGWTRADEENWDKAIAMITDRIRELPGYKSTGPGVK</sequence>
<dbReference type="Gene3D" id="3.40.50.150">
    <property type="entry name" value="Vaccinia Virus protein VP39"/>
    <property type="match status" value="1"/>
</dbReference>
<feature type="domain" description="Methyltransferase type 11" evidence="1">
    <location>
        <begin position="52"/>
        <end position="150"/>
    </location>
</feature>
<name>A0A175WDA0_9PEZI</name>
<evidence type="ECO:0000313" key="3">
    <source>
        <dbReference type="Proteomes" id="UP000078237"/>
    </source>
</evidence>